<protein>
    <recommendedName>
        <fullName evidence="4">Peptidyl-prolyl cis-trans isomerase</fullName>
        <shortName evidence="4">PPIase</shortName>
        <ecNumber evidence="4">5.2.1.8</ecNumber>
    </recommendedName>
</protein>
<gene>
    <name evidence="6" type="ORF">ASJ35_09175</name>
</gene>
<accession>A0A0W7TRD2</accession>
<dbReference type="SUPFAM" id="SSF50891">
    <property type="entry name" value="Cyclophilin-like"/>
    <property type="match status" value="1"/>
</dbReference>
<reference evidence="6 7" key="1">
    <citation type="submission" date="2015-10" db="EMBL/GenBank/DDBJ databases">
        <title>A novel member of the family Ruminococcaceae isolated from human faeces.</title>
        <authorList>
            <person name="Shkoporov A.N."/>
            <person name="Chaplin A.V."/>
            <person name="Motuzova O.V."/>
            <person name="Kafarskaia L.I."/>
            <person name="Efimov B.A."/>
        </authorList>
    </citation>
    <scope>NUCLEOTIDE SEQUENCE [LARGE SCALE GENOMIC DNA]</scope>
    <source>
        <strain evidence="6 7">668</strain>
    </source>
</reference>
<dbReference type="InterPro" id="IPR002130">
    <property type="entry name" value="Cyclophilin-type_PPIase_dom"/>
</dbReference>
<evidence type="ECO:0000256" key="3">
    <source>
        <dbReference type="ARBA" id="ARBA00023235"/>
    </source>
</evidence>
<dbReference type="PROSITE" id="PS00170">
    <property type="entry name" value="CSA_PPIASE_1"/>
    <property type="match status" value="1"/>
</dbReference>
<organism evidence="6 7">
    <name type="scientific">Ruthenibacterium lactatiformans</name>
    <dbReference type="NCBI Taxonomy" id="1550024"/>
    <lineage>
        <taxon>Bacteria</taxon>
        <taxon>Bacillati</taxon>
        <taxon>Bacillota</taxon>
        <taxon>Clostridia</taxon>
        <taxon>Eubacteriales</taxon>
        <taxon>Oscillospiraceae</taxon>
        <taxon>Ruthenibacterium</taxon>
    </lineage>
</organism>
<keyword evidence="3 4" id="KW-0413">Isomerase</keyword>
<dbReference type="InterPro" id="IPR044666">
    <property type="entry name" value="Cyclophilin_A-like"/>
</dbReference>
<comment type="function">
    <text evidence="1 4">PPIases accelerate the folding of proteins. It catalyzes the cis-trans isomerization of proline imidic peptide bonds in oligopeptides.</text>
</comment>
<evidence type="ECO:0000259" key="5">
    <source>
        <dbReference type="PROSITE" id="PS50072"/>
    </source>
</evidence>
<feature type="chain" id="PRO_5039756997" description="Peptidyl-prolyl cis-trans isomerase" evidence="4">
    <location>
        <begin position="29"/>
        <end position="260"/>
    </location>
</feature>
<proteinExistence type="inferred from homology"/>
<dbReference type="PRINTS" id="PR00153">
    <property type="entry name" value="CSAPPISMRASE"/>
</dbReference>
<sequence>MTKRIFITFCAAAACCVLLGACESGSLAAAAGKRTRPADLGELQFITPAEGDPIATLSTTLGDISFVLYPDIAPMAVENFVGLAQQGYYNGLSFHRVIEGFLVQTGDATGTGAGGSTIWNGNSYPNEISDRLHHYAGAVAMAHAPDGASGNLSQFYIVQSAQDSVDKTLAKTLTEAGVREAVVTAYQAVGGAPYLDNLNTVFGQVYDGMDVVDAIAAVECGEDDRPLEDVIVNSVTIGTYSAAQSGSTPASGASGSDSAA</sequence>
<dbReference type="CDD" id="cd00317">
    <property type="entry name" value="cyclophilin"/>
    <property type="match status" value="1"/>
</dbReference>
<evidence type="ECO:0000313" key="7">
    <source>
        <dbReference type="Proteomes" id="UP000053433"/>
    </source>
</evidence>
<dbReference type="InterPro" id="IPR029000">
    <property type="entry name" value="Cyclophilin-like_dom_sf"/>
</dbReference>
<dbReference type="RefSeq" id="WP_055079598.1">
    <property type="nucleotide sequence ID" value="NZ_CAOJUJ010000007.1"/>
</dbReference>
<dbReference type="EC" id="5.2.1.8" evidence="4"/>
<dbReference type="GO" id="GO:0003755">
    <property type="term" value="F:peptidyl-prolyl cis-trans isomerase activity"/>
    <property type="evidence" value="ECO:0007669"/>
    <property type="project" value="UniProtKB-UniRule"/>
</dbReference>
<feature type="signal peptide" evidence="4">
    <location>
        <begin position="1"/>
        <end position="28"/>
    </location>
</feature>
<dbReference type="PANTHER" id="PTHR45625:SF4">
    <property type="entry name" value="PEPTIDYLPROLYL ISOMERASE DOMAIN AND WD REPEAT-CONTAINING PROTEIN 1"/>
    <property type="match status" value="1"/>
</dbReference>
<name>A0A0W7TRD2_9FIRM</name>
<dbReference type="AlphaFoldDB" id="A0A0W7TRD2"/>
<keyword evidence="2 4" id="KW-0697">Rotamase</keyword>
<dbReference type="PROSITE" id="PS50072">
    <property type="entry name" value="CSA_PPIASE_2"/>
    <property type="match status" value="1"/>
</dbReference>
<dbReference type="PROSITE" id="PS51257">
    <property type="entry name" value="PROKAR_LIPOPROTEIN"/>
    <property type="match status" value="1"/>
</dbReference>
<feature type="domain" description="PPIase cyclophilin-type" evidence="5">
    <location>
        <begin position="54"/>
        <end position="237"/>
    </location>
</feature>
<comment type="similarity">
    <text evidence="4">Belongs to the cyclophilin-type PPIase family.</text>
</comment>
<dbReference type="GO" id="GO:0006457">
    <property type="term" value="P:protein folding"/>
    <property type="evidence" value="ECO:0007669"/>
    <property type="project" value="InterPro"/>
</dbReference>
<comment type="catalytic activity">
    <reaction evidence="4">
        <text>[protein]-peptidylproline (omega=180) = [protein]-peptidylproline (omega=0)</text>
        <dbReference type="Rhea" id="RHEA:16237"/>
        <dbReference type="Rhea" id="RHEA-COMP:10747"/>
        <dbReference type="Rhea" id="RHEA-COMP:10748"/>
        <dbReference type="ChEBI" id="CHEBI:83833"/>
        <dbReference type="ChEBI" id="CHEBI:83834"/>
        <dbReference type="EC" id="5.2.1.8"/>
    </reaction>
</comment>
<dbReference type="Proteomes" id="UP000053433">
    <property type="component" value="Unassembled WGS sequence"/>
</dbReference>
<dbReference type="Gene3D" id="2.40.100.10">
    <property type="entry name" value="Cyclophilin-like"/>
    <property type="match status" value="1"/>
</dbReference>
<dbReference type="InterPro" id="IPR020892">
    <property type="entry name" value="Cyclophilin-type_PPIase_CS"/>
</dbReference>
<evidence type="ECO:0000256" key="4">
    <source>
        <dbReference type="RuleBase" id="RU363019"/>
    </source>
</evidence>
<comment type="caution">
    <text evidence="6">The sequence shown here is derived from an EMBL/GenBank/DDBJ whole genome shotgun (WGS) entry which is preliminary data.</text>
</comment>
<dbReference type="EMBL" id="LMUA01000010">
    <property type="protein sequence ID" value="KUE76379.1"/>
    <property type="molecule type" value="Genomic_DNA"/>
</dbReference>
<dbReference type="Pfam" id="PF00160">
    <property type="entry name" value="Pro_isomerase"/>
    <property type="match status" value="1"/>
</dbReference>
<evidence type="ECO:0000256" key="1">
    <source>
        <dbReference type="ARBA" id="ARBA00002388"/>
    </source>
</evidence>
<keyword evidence="4" id="KW-0732">Signal</keyword>
<evidence type="ECO:0000313" key="6">
    <source>
        <dbReference type="EMBL" id="KUE76379.1"/>
    </source>
</evidence>
<evidence type="ECO:0000256" key="2">
    <source>
        <dbReference type="ARBA" id="ARBA00023110"/>
    </source>
</evidence>
<dbReference type="PANTHER" id="PTHR45625">
    <property type="entry name" value="PEPTIDYL-PROLYL CIS-TRANS ISOMERASE-RELATED"/>
    <property type="match status" value="1"/>
</dbReference>